<feature type="compositionally biased region" description="Basic and acidic residues" evidence="9">
    <location>
        <begin position="235"/>
        <end position="257"/>
    </location>
</feature>
<evidence type="ECO:0000256" key="9">
    <source>
        <dbReference type="SAM" id="MobiDB-lite"/>
    </source>
</evidence>
<comment type="similarity">
    <text evidence="8">Belongs to the PPP phosphatase family.</text>
</comment>
<proteinExistence type="inferred from homology"/>
<protein>
    <recommendedName>
        <fullName evidence="8">Serine/threonine-protein phosphatase</fullName>
        <ecNumber evidence="8">3.1.3.16</ecNumber>
    </recommendedName>
</protein>
<evidence type="ECO:0000256" key="7">
    <source>
        <dbReference type="ARBA" id="ARBA00048336"/>
    </source>
</evidence>
<organism evidence="12 13">
    <name type="scientific">Globodera pallida</name>
    <name type="common">Potato cyst nematode worm</name>
    <name type="synonym">Heterodera pallida</name>
    <dbReference type="NCBI Taxonomy" id="36090"/>
    <lineage>
        <taxon>Eukaryota</taxon>
        <taxon>Metazoa</taxon>
        <taxon>Ecdysozoa</taxon>
        <taxon>Nematoda</taxon>
        <taxon>Chromadorea</taxon>
        <taxon>Rhabditida</taxon>
        <taxon>Tylenchina</taxon>
        <taxon>Tylenchomorpha</taxon>
        <taxon>Tylenchoidea</taxon>
        <taxon>Heteroderidae</taxon>
        <taxon>Heteroderinae</taxon>
        <taxon>Globodera</taxon>
    </lineage>
</organism>
<accession>A0A183BZJ7</accession>
<dbReference type="PRINTS" id="PR00114">
    <property type="entry name" value="STPHPHTASE"/>
</dbReference>
<evidence type="ECO:0000256" key="1">
    <source>
        <dbReference type="ARBA" id="ARBA00001936"/>
    </source>
</evidence>
<reference evidence="12" key="1">
    <citation type="submission" date="2014-05" db="EMBL/GenBank/DDBJ databases">
        <title>The genome and life-stage specific transcriptomes of Globodera pallida elucidate key aspects of plant parasitism by a cyst nematode.</title>
        <authorList>
            <person name="Cotton J.A."/>
            <person name="Lilley C.J."/>
            <person name="Jones L.M."/>
            <person name="Kikuchi T."/>
            <person name="Reid A.J."/>
            <person name="Thorpe P."/>
            <person name="Tsai I.J."/>
            <person name="Beasley H."/>
            <person name="Blok V."/>
            <person name="Cock P.J.A."/>
            <person name="Van den Akker S.E."/>
            <person name="Holroyd N."/>
            <person name="Hunt M."/>
            <person name="Mantelin S."/>
            <person name="Naghra H."/>
            <person name="Pain A."/>
            <person name="Palomares-Rius J.E."/>
            <person name="Zarowiecki M."/>
            <person name="Berriman M."/>
            <person name="Jones J.T."/>
            <person name="Urwin P.E."/>
        </authorList>
    </citation>
    <scope>NUCLEOTIDE SEQUENCE [LARGE SCALE GENOMIC DNA]</scope>
    <source>
        <strain evidence="12">Lindley</strain>
    </source>
</reference>
<keyword evidence="10" id="KW-0812">Transmembrane</keyword>
<evidence type="ECO:0000256" key="8">
    <source>
        <dbReference type="RuleBase" id="RU004273"/>
    </source>
</evidence>
<keyword evidence="12" id="KW-1185">Reference proteome</keyword>
<dbReference type="EC" id="3.1.3.16" evidence="8"/>
<dbReference type="InterPro" id="IPR004843">
    <property type="entry name" value="Calcineurin-like_PHP"/>
</dbReference>
<keyword evidence="2" id="KW-0479">Metal-binding</keyword>
<name>A0A183BZJ7_GLOPA</name>
<evidence type="ECO:0000256" key="3">
    <source>
        <dbReference type="ARBA" id="ARBA00022801"/>
    </source>
</evidence>
<feature type="transmembrane region" description="Helical" evidence="10">
    <location>
        <begin position="365"/>
        <end position="385"/>
    </location>
</feature>
<evidence type="ECO:0000313" key="12">
    <source>
        <dbReference type="Proteomes" id="UP000050741"/>
    </source>
</evidence>
<feature type="compositionally biased region" description="Basic and acidic residues" evidence="9">
    <location>
        <begin position="440"/>
        <end position="467"/>
    </location>
</feature>
<feature type="domain" description="Serine/threonine specific protein phosphatases" evidence="11">
    <location>
        <begin position="627"/>
        <end position="632"/>
    </location>
</feature>
<dbReference type="InterPro" id="IPR050341">
    <property type="entry name" value="PP1_catalytic_subunit"/>
</dbReference>
<dbReference type="Proteomes" id="UP000050741">
    <property type="component" value="Unassembled WGS sequence"/>
</dbReference>
<feature type="region of interest" description="Disordered" evidence="9">
    <location>
        <begin position="220"/>
        <end position="257"/>
    </location>
</feature>
<evidence type="ECO:0000259" key="11">
    <source>
        <dbReference type="PROSITE" id="PS00125"/>
    </source>
</evidence>
<feature type="region of interest" description="Disordered" evidence="9">
    <location>
        <begin position="419"/>
        <end position="467"/>
    </location>
</feature>
<dbReference type="GO" id="GO:0005737">
    <property type="term" value="C:cytoplasm"/>
    <property type="evidence" value="ECO:0007669"/>
    <property type="project" value="TreeGrafter"/>
</dbReference>
<dbReference type="InterPro" id="IPR006186">
    <property type="entry name" value="Ser/Thr-sp_prot-phosphatase"/>
</dbReference>
<dbReference type="PANTHER" id="PTHR11668:SF300">
    <property type="entry name" value="SERINE_THREONINE-PROTEIN PHOSPHATASE"/>
    <property type="match status" value="1"/>
</dbReference>
<keyword evidence="4" id="KW-0904">Protein phosphatase</keyword>
<reference evidence="13" key="2">
    <citation type="submission" date="2016-06" db="UniProtKB">
        <authorList>
            <consortium name="WormBaseParasite"/>
        </authorList>
    </citation>
    <scope>IDENTIFICATION</scope>
</reference>
<evidence type="ECO:0000256" key="6">
    <source>
        <dbReference type="ARBA" id="ARBA00047761"/>
    </source>
</evidence>
<keyword evidence="3 8" id="KW-0378">Hydrolase</keyword>
<comment type="cofactor">
    <cofactor evidence="1">
        <name>Mn(2+)</name>
        <dbReference type="ChEBI" id="CHEBI:29035"/>
    </cofactor>
</comment>
<dbReference type="InterPro" id="IPR029052">
    <property type="entry name" value="Metallo-depent_PP-like"/>
</dbReference>
<feature type="transmembrane region" description="Helical" evidence="10">
    <location>
        <begin position="158"/>
        <end position="177"/>
    </location>
</feature>
<dbReference type="GO" id="GO:0005634">
    <property type="term" value="C:nucleus"/>
    <property type="evidence" value="ECO:0007669"/>
    <property type="project" value="TreeGrafter"/>
</dbReference>
<evidence type="ECO:0000256" key="5">
    <source>
        <dbReference type="ARBA" id="ARBA00023211"/>
    </source>
</evidence>
<dbReference type="PANTHER" id="PTHR11668">
    <property type="entry name" value="SERINE/THREONINE PROTEIN PHOSPHATASE"/>
    <property type="match status" value="1"/>
</dbReference>
<evidence type="ECO:0000256" key="10">
    <source>
        <dbReference type="SAM" id="Phobius"/>
    </source>
</evidence>
<comment type="catalytic activity">
    <reaction evidence="7 8">
        <text>O-phospho-L-threonyl-[protein] + H2O = L-threonyl-[protein] + phosphate</text>
        <dbReference type="Rhea" id="RHEA:47004"/>
        <dbReference type="Rhea" id="RHEA-COMP:11060"/>
        <dbReference type="Rhea" id="RHEA-COMP:11605"/>
        <dbReference type="ChEBI" id="CHEBI:15377"/>
        <dbReference type="ChEBI" id="CHEBI:30013"/>
        <dbReference type="ChEBI" id="CHEBI:43474"/>
        <dbReference type="ChEBI" id="CHEBI:61977"/>
        <dbReference type="EC" id="3.1.3.16"/>
    </reaction>
</comment>
<dbReference type="Gene3D" id="3.60.21.10">
    <property type="match status" value="1"/>
</dbReference>
<dbReference type="GO" id="GO:0046872">
    <property type="term" value="F:metal ion binding"/>
    <property type="evidence" value="ECO:0007669"/>
    <property type="project" value="UniProtKB-KW"/>
</dbReference>
<comment type="catalytic activity">
    <reaction evidence="6">
        <text>O-phospho-L-seryl-[protein] + H2O = L-seryl-[protein] + phosphate</text>
        <dbReference type="Rhea" id="RHEA:20629"/>
        <dbReference type="Rhea" id="RHEA-COMP:9863"/>
        <dbReference type="Rhea" id="RHEA-COMP:11604"/>
        <dbReference type="ChEBI" id="CHEBI:15377"/>
        <dbReference type="ChEBI" id="CHEBI:29999"/>
        <dbReference type="ChEBI" id="CHEBI:43474"/>
        <dbReference type="ChEBI" id="CHEBI:83421"/>
        <dbReference type="EC" id="3.1.3.16"/>
    </reaction>
</comment>
<dbReference type="GO" id="GO:0004722">
    <property type="term" value="F:protein serine/threonine phosphatase activity"/>
    <property type="evidence" value="ECO:0007669"/>
    <property type="project" value="UniProtKB-EC"/>
</dbReference>
<dbReference type="Pfam" id="PF00149">
    <property type="entry name" value="Metallophos"/>
    <property type="match status" value="1"/>
</dbReference>
<dbReference type="SUPFAM" id="SSF56300">
    <property type="entry name" value="Metallo-dependent phosphatases"/>
    <property type="match status" value="1"/>
</dbReference>
<keyword evidence="10" id="KW-1133">Transmembrane helix</keyword>
<evidence type="ECO:0000256" key="4">
    <source>
        <dbReference type="ARBA" id="ARBA00022912"/>
    </source>
</evidence>
<dbReference type="AlphaFoldDB" id="A0A183BZJ7"/>
<evidence type="ECO:0000313" key="13">
    <source>
        <dbReference type="WBParaSite" id="GPLIN_000603800"/>
    </source>
</evidence>
<keyword evidence="10" id="KW-0472">Membrane</keyword>
<dbReference type="SMART" id="SM00156">
    <property type="entry name" value="PP2Ac"/>
    <property type="match status" value="1"/>
</dbReference>
<sequence>MIEEFELLKTVDELDRPMAQLMYKLYKSISALKHPIIAVSSGQNAKIQKLNEEIIETTFFLAERLEIPKKQIEPKKNEKQLDQDQSIKELGELWFLYRKTWKYGKKDYEKRKRENRKHAKRMLQLVINFSTDGVDGLANLKSEKKSQRRRRKRGNAKTAAVIIIFVVFLCALSVLVMKHHSSEHLAKKQQQQQEQQREIVVALSAHGAAVDELKTLSLEHVEQPVPEQQRKHNNRKEDSKKLHMRREQSLNDQREQAEHGDILCKSIMLDHPRTSLNGRTTTLPTTERVLLAAKTPPTTEPVRRDAMSNDQLDVLIDKLLRTSRQEFTLLLVINFSTDGVDGLANLKSEKKSQRRRRKRGNAKTAVIIIFVVFLCALSVLVIKHYSSEHLAKKQQQQQEQQRDIVAALSAHGAAVDELKTLPLEHVEQPVQEQQRKHKNRKEDSRKLHMRREQSLNDQREQTEHGDILSKSIMLAHPRTSLNGRTTTLPTTERVLLAAKTPPTTEPVRRDAMSNDQLDVLIDKLLRTSRQEFTLLVSPDDIRQLCKTTTNVLKKQPSLAEIQPPLVVCGDIHGQFSDLKRIFAIDGLPSEKKYLFLGDIVDRGSQSLETAVLLLAYKARYPKSCFLLRGNHECRGTNQKFGFYNEIATRYGQQNAEEIWMLFNNTFAWLPYAGLIGKKFLCMHGGISHRLNSLEQLRQLRRPQLVHRTNSLEHDLLWSDPKKGIQGVGQGPRGSVFGEDVVHRVCQELKVDLIVRAHQCVPNGTKYFASNRLLTIFSAPGYGRARNVSATMSVDKNFVRSFNFFPPSKRKVLKHD</sequence>
<dbReference type="WBParaSite" id="GPLIN_000603800">
    <property type="protein sequence ID" value="GPLIN_000603800"/>
    <property type="gene ID" value="GPLIN_000603800"/>
</dbReference>
<evidence type="ECO:0000256" key="2">
    <source>
        <dbReference type="ARBA" id="ARBA00022723"/>
    </source>
</evidence>
<dbReference type="PROSITE" id="PS00125">
    <property type="entry name" value="SER_THR_PHOSPHATASE"/>
    <property type="match status" value="1"/>
</dbReference>
<keyword evidence="5" id="KW-0464">Manganese</keyword>